<dbReference type="PANTHER" id="PTHR33154">
    <property type="entry name" value="TRANSCRIPTIONAL REGULATOR, ARSR FAMILY"/>
    <property type="match status" value="1"/>
</dbReference>
<feature type="domain" description="HTH arsR-type" evidence="4">
    <location>
        <begin position="1"/>
        <end position="101"/>
    </location>
</feature>
<reference evidence="6" key="1">
    <citation type="submission" date="2016-10" db="EMBL/GenBank/DDBJ databases">
        <authorList>
            <person name="Varghese N."/>
            <person name="Submissions S."/>
        </authorList>
    </citation>
    <scope>NUCLEOTIDE SEQUENCE [LARGE SCALE GENOMIC DNA]</scope>
    <source>
        <strain evidence="6">CGMCC 1.6963</strain>
    </source>
</reference>
<dbReference type="Proteomes" id="UP000199019">
    <property type="component" value="Unassembled WGS sequence"/>
</dbReference>
<dbReference type="InterPro" id="IPR011991">
    <property type="entry name" value="ArsR-like_HTH"/>
</dbReference>
<dbReference type="STRING" id="587636.SAMN05216199_3021"/>
<evidence type="ECO:0000256" key="2">
    <source>
        <dbReference type="ARBA" id="ARBA00023125"/>
    </source>
</evidence>
<gene>
    <name evidence="5" type="ORF">SAMN05216199_3021</name>
</gene>
<dbReference type="GO" id="GO:0003677">
    <property type="term" value="F:DNA binding"/>
    <property type="evidence" value="ECO:0007669"/>
    <property type="project" value="UniProtKB-KW"/>
</dbReference>
<dbReference type="GO" id="GO:0003700">
    <property type="term" value="F:DNA-binding transcription factor activity"/>
    <property type="evidence" value="ECO:0007669"/>
    <property type="project" value="InterPro"/>
</dbReference>
<accession>A0A1H9WLX0</accession>
<keyword evidence="1" id="KW-0805">Transcription regulation</keyword>
<dbReference type="SUPFAM" id="SSF46785">
    <property type="entry name" value="Winged helix' DNA-binding domain"/>
    <property type="match status" value="1"/>
</dbReference>
<evidence type="ECO:0000313" key="6">
    <source>
        <dbReference type="Proteomes" id="UP000199019"/>
    </source>
</evidence>
<dbReference type="InterPro" id="IPR036390">
    <property type="entry name" value="WH_DNA-bd_sf"/>
</dbReference>
<keyword evidence="2" id="KW-0238">DNA-binding</keyword>
<proteinExistence type="predicted"/>
<sequence length="101" mass="10906">MDGFALLADPTRRRILDLLRAADEGAGEAADERAGEGAGEGVDVSGLVEALDLPQPLVSKHLRALRESGAVTASVDGRRRVYRLAADPLRDVLAWVEPYRR</sequence>
<dbReference type="PROSITE" id="PS50987">
    <property type="entry name" value="HTH_ARSR_2"/>
    <property type="match status" value="1"/>
</dbReference>
<protein>
    <submittedName>
        <fullName evidence="5">Transcriptional regulator, ArsR family</fullName>
    </submittedName>
</protein>
<dbReference type="PANTHER" id="PTHR33154:SF33">
    <property type="entry name" value="TRANSCRIPTIONAL REPRESSOR SDPR"/>
    <property type="match status" value="1"/>
</dbReference>
<evidence type="ECO:0000313" key="5">
    <source>
        <dbReference type="EMBL" id="SES34888.1"/>
    </source>
</evidence>
<dbReference type="OrthoDB" id="9806976at2"/>
<dbReference type="AlphaFoldDB" id="A0A1H9WLX0"/>
<dbReference type="Pfam" id="PF01022">
    <property type="entry name" value="HTH_5"/>
    <property type="match status" value="1"/>
</dbReference>
<dbReference type="SMART" id="SM00418">
    <property type="entry name" value="HTH_ARSR"/>
    <property type="match status" value="1"/>
</dbReference>
<dbReference type="InterPro" id="IPR001845">
    <property type="entry name" value="HTH_ArsR_DNA-bd_dom"/>
</dbReference>
<dbReference type="Gene3D" id="1.10.10.10">
    <property type="entry name" value="Winged helix-like DNA-binding domain superfamily/Winged helix DNA-binding domain"/>
    <property type="match status" value="1"/>
</dbReference>
<dbReference type="InterPro" id="IPR036388">
    <property type="entry name" value="WH-like_DNA-bd_sf"/>
</dbReference>
<evidence type="ECO:0000256" key="3">
    <source>
        <dbReference type="ARBA" id="ARBA00023163"/>
    </source>
</evidence>
<dbReference type="EMBL" id="FOHB01000005">
    <property type="protein sequence ID" value="SES34888.1"/>
    <property type="molecule type" value="Genomic_DNA"/>
</dbReference>
<dbReference type="RefSeq" id="WP_091759711.1">
    <property type="nucleotide sequence ID" value="NZ_FOHB01000005.1"/>
</dbReference>
<name>A0A1H9WLX0_9MICO</name>
<evidence type="ECO:0000256" key="1">
    <source>
        <dbReference type="ARBA" id="ARBA00023015"/>
    </source>
</evidence>
<keyword evidence="6" id="KW-1185">Reference proteome</keyword>
<keyword evidence="3" id="KW-0804">Transcription</keyword>
<evidence type="ECO:0000259" key="4">
    <source>
        <dbReference type="PROSITE" id="PS50987"/>
    </source>
</evidence>
<dbReference type="CDD" id="cd00090">
    <property type="entry name" value="HTH_ARSR"/>
    <property type="match status" value="1"/>
</dbReference>
<organism evidence="5 6">
    <name type="scientific">Pedococcus cremeus</name>
    <dbReference type="NCBI Taxonomy" id="587636"/>
    <lineage>
        <taxon>Bacteria</taxon>
        <taxon>Bacillati</taxon>
        <taxon>Actinomycetota</taxon>
        <taxon>Actinomycetes</taxon>
        <taxon>Micrococcales</taxon>
        <taxon>Intrasporangiaceae</taxon>
        <taxon>Pedococcus</taxon>
    </lineage>
</organism>
<dbReference type="InterPro" id="IPR051081">
    <property type="entry name" value="HTH_MetalResp_TranReg"/>
</dbReference>